<accession>A0A8D8QGQ5</accession>
<organism evidence="1">
    <name type="scientific">Cacopsylla melanoneura</name>
    <dbReference type="NCBI Taxonomy" id="428564"/>
    <lineage>
        <taxon>Eukaryota</taxon>
        <taxon>Metazoa</taxon>
        <taxon>Ecdysozoa</taxon>
        <taxon>Arthropoda</taxon>
        <taxon>Hexapoda</taxon>
        <taxon>Insecta</taxon>
        <taxon>Pterygota</taxon>
        <taxon>Neoptera</taxon>
        <taxon>Paraneoptera</taxon>
        <taxon>Hemiptera</taxon>
        <taxon>Sternorrhyncha</taxon>
        <taxon>Psylloidea</taxon>
        <taxon>Psyllidae</taxon>
        <taxon>Psyllinae</taxon>
        <taxon>Cacopsylla</taxon>
    </lineage>
</organism>
<dbReference type="EMBL" id="HBUF01075487">
    <property type="protein sequence ID" value="CAG6631002.1"/>
    <property type="molecule type" value="Transcribed_RNA"/>
</dbReference>
<protein>
    <submittedName>
        <fullName evidence="1">Uncharacterized protein</fullName>
    </submittedName>
</protein>
<dbReference type="AlphaFoldDB" id="A0A8D8QGQ5"/>
<reference evidence="1" key="1">
    <citation type="submission" date="2021-05" db="EMBL/GenBank/DDBJ databases">
        <authorList>
            <person name="Alioto T."/>
            <person name="Alioto T."/>
            <person name="Gomez Garrido J."/>
        </authorList>
    </citation>
    <scope>NUCLEOTIDE SEQUENCE</scope>
</reference>
<dbReference type="EMBL" id="HBUF01408245">
    <property type="protein sequence ID" value="CAG6738511.1"/>
    <property type="molecule type" value="Transcribed_RNA"/>
</dbReference>
<name>A0A8D8QGQ5_9HEMI</name>
<sequence length="226" mass="25503">METTKLDLDWIKIPCEADPFDADSSEMSSSGSAASKQSALSISSSERRFNIQKIVKQGELALSTAMKVKNKLSQTDAALEAHQLSGQGFPRTVNWLTGARENLNKLKESTSESEKLKLAFDIMQQYAHGIEFIIQDQTALENSEFLEKFEEVKLSLRMLICETRWIMIGLGIYPLECKSPMTHIPVMRDSSFRVLEDWIIYSDYVDVLGVLVEELKNLSSSAERII</sequence>
<evidence type="ECO:0000313" key="1">
    <source>
        <dbReference type="EMBL" id="CAG6631002.1"/>
    </source>
</evidence>
<dbReference type="EMBL" id="HBUF01075488">
    <property type="protein sequence ID" value="CAG6631003.1"/>
    <property type="molecule type" value="Transcribed_RNA"/>
</dbReference>
<proteinExistence type="predicted"/>
<dbReference type="EMBL" id="HBUF01408244">
    <property type="protein sequence ID" value="CAG6738510.1"/>
    <property type="molecule type" value="Transcribed_RNA"/>
</dbReference>
<dbReference type="EMBL" id="HBUF01594356">
    <property type="protein sequence ID" value="CAG6774295.1"/>
    <property type="molecule type" value="Transcribed_RNA"/>
</dbReference>